<dbReference type="FunFam" id="2.60.120.330:FF:000079">
    <property type="entry name" value="Protein SRG1"/>
    <property type="match status" value="1"/>
</dbReference>
<comment type="similarity">
    <text evidence="1 4">Belongs to the iron/ascorbate-dependent oxidoreductase family.</text>
</comment>
<dbReference type="Pfam" id="PF03171">
    <property type="entry name" value="2OG-FeII_Oxy"/>
    <property type="match status" value="1"/>
</dbReference>
<organism evidence="6 7">
    <name type="scientific">Theobroma cacao</name>
    <name type="common">Cacao</name>
    <name type="synonym">Cocoa</name>
    <dbReference type="NCBI Taxonomy" id="3641"/>
    <lineage>
        <taxon>Eukaryota</taxon>
        <taxon>Viridiplantae</taxon>
        <taxon>Streptophyta</taxon>
        <taxon>Embryophyta</taxon>
        <taxon>Tracheophyta</taxon>
        <taxon>Spermatophyta</taxon>
        <taxon>Magnoliopsida</taxon>
        <taxon>eudicotyledons</taxon>
        <taxon>Gunneridae</taxon>
        <taxon>Pentapetalae</taxon>
        <taxon>rosids</taxon>
        <taxon>malvids</taxon>
        <taxon>Malvales</taxon>
        <taxon>Malvaceae</taxon>
        <taxon>Byttnerioideae</taxon>
        <taxon>Theobroma</taxon>
    </lineage>
</organism>
<keyword evidence="4" id="KW-0560">Oxidoreductase</keyword>
<evidence type="ECO:0000256" key="3">
    <source>
        <dbReference type="ARBA" id="ARBA00023004"/>
    </source>
</evidence>
<dbReference type="GO" id="GO:0046872">
    <property type="term" value="F:metal ion binding"/>
    <property type="evidence" value="ECO:0007669"/>
    <property type="project" value="UniProtKB-KW"/>
</dbReference>
<dbReference type="InterPro" id="IPR005123">
    <property type="entry name" value="Oxoglu/Fe-dep_dioxygenase_dom"/>
</dbReference>
<dbReference type="InterPro" id="IPR050295">
    <property type="entry name" value="Plant_2OG-oxidoreductases"/>
</dbReference>
<dbReference type="Proteomes" id="UP000026915">
    <property type="component" value="Chromosome 5"/>
</dbReference>
<dbReference type="eggNOG" id="KOG0143">
    <property type="taxonomic scope" value="Eukaryota"/>
</dbReference>
<accession>A0A061EYG5</accession>
<evidence type="ECO:0000259" key="5">
    <source>
        <dbReference type="PROSITE" id="PS51471"/>
    </source>
</evidence>
<keyword evidence="7" id="KW-1185">Reference proteome</keyword>
<dbReference type="OMA" id="GMEEYFK"/>
<evidence type="ECO:0000256" key="4">
    <source>
        <dbReference type="RuleBase" id="RU003682"/>
    </source>
</evidence>
<dbReference type="GO" id="GO:0016491">
    <property type="term" value="F:oxidoreductase activity"/>
    <property type="evidence" value="ECO:0007669"/>
    <property type="project" value="UniProtKB-KW"/>
</dbReference>
<evidence type="ECO:0000313" key="6">
    <source>
        <dbReference type="EMBL" id="EOY09841.1"/>
    </source>
</evidence>
<dbReference type="Gramene" id="EOY09841">
    <property type="protein sequence ID" value="EOY09841"/>
    <property type="gene ID" value="TCM_025214"/>
</dbReference>
<protein>
    <submittedName>
        <fullName evidence="6">Senescence-related gene 1</fullName>
    </submittedName>
</protein>
<dbReference type="InterPro" id="IPR027443">
    <property type="entry name" value="IPNS-like_sf"/>
</dbReference>
<dbReference type="EMBL" id="CM001883">
    <property type="protein sequence ID" value="EOY09841.1"/>
    <property type="molecule type" value="Genomic_DNA"/>
</dbReference>
<dbReference type="STRING" id="3641.A0A061EYG5"/>
<evidence type="ECO:0000313" key="7">
    <source>
        <dbReference type="Proteomes" id="UP000026915"/>
    </source>
</evidence>
<dbReference type="SUPFAM" id="SSF51197">
    <property type="entry name" value="Clavaminate synthase-like"/>
    <property type="match status" value="1"/>
</dbReference>
<gene>
    <name evidence="6" type="ORF">TCM_025214</name>
</gene>
<dbReference type="Pfam" id="PF14226">
    <property type="entry name" value="DIOX_N"/>
    <property type="match status" value="1"/>
</dbReference>
<name>A0A061EYG5_THECC</name>
<keyword evidence="2 4" id="KW-0479">Metal-binding</keyword>
<evidence type="ECO:0000256" key="2">
    <source>
        <dbReference type="ARBA" id="ARBA00022723"/>
    </source>
</evidence>
<dbReference type="HOGENOM" id="CLU_010119_16_0_1"/>
<dbReference type="InterPro" id="IPR026992">
    <property type="entry name" value="DIOX_N"/>
</dbReference>
<dbReference type="PANTHER" id="PTHR47991">
    <property type="entry name" value="OXOGLUTARATE/IRON-DEPENDENT DIOXYGENASE"/>
    <property type="match status" value="1"/>
</dbReference>
<keyword evidence="3 4" id="KW-0408">Iron</keyword>
<dbReference type="AlphaFoldDB" id="A0A061EYG5"/>
<dbReference type="InterPro" id="IPR044861">
    <property type="entry name" value="IPNS-like_FE2OG_OXY"/>
</dbReference>
<dbReference type="InParanoid" id="A0A061EYG5"/>
<dbReference type="PROSITE" id="PS51471">
    <property type="entry name" value="FE2OG_OXY"/>
    <property type="match status" value="1"/>
</dbReference>
<evidence type="ECO:0000256" key="1">
    <source>
        <dbReference type="ARBA" id="ARBA00008056"/>
    </source>
</evidence>
<reference evidence="6 7" key="1">
    <citation type="journal article" date="2013" name="Genome Biol.">
        <title>The genome sequence of the most widely cultivated cacao type and its use to identify candidate genes regulating pod color.</title>
        <authorList>
            <person name="Motamayor J.C."/>
            <person name="Mockaitis K."/>
            <person name="Schmutz J."/>
            <person name="Haiminen N."/>
            <person name="Iii D.L."/>
            <person name="Cornejo O."/>
            <person name="Findley S.D."/>
            <person name="Zheng P."/>
            <person name="Utro F."/>
            <person name="Royaert S."/>
            <person name="Saski C."/>
            <person name="Jenkins J."/>
            <person name="Podicheti R."/>
            <person name="Zhao M."/>
            <person name="Scheffler B.E."/>
            <person name="Stack J.C."/>
            <person name="Feltus F.A."/>
            <person name="Mustiga G.M."/>
            <person name="Amores F."/>
            <person name="Phillips W."/>
            <person name="Marelli J.P."/>
            <person name="May G.D."/>
            <person name="Shapiro H."/>
            <person name="Ma J."/>
            <person name="Bustamante C.D."/>
            <person name="Schnell R.J."/>
            <person name="Main D."/>
            <person name="Gilbert D."/>
            <person name="Parida L."/>
            <person name="Kuhn D.N."/>
        </authorList>
    </citation>
    <scope>NUCLEOTIDE SEQUENCE [LARGE SCALE GENOMIC DNA]</scope>
    <source>
        <strain evidence="7">cv. Matina 1-6</strain>
    </source>
</reference>
<feature type="domain" description="Fe2OG dioxygenase" evidence="5">
    <location>
        <begin position="202"/>
        <end position="305"/>
    </location>
</feature>
<sequence length="362" mass="40632">MALSNPKDFSSSPSMVSVQELVKGPTITIPQQYVRLDQEPLSLSFTAPSPPIPTIDMARLVSGDDDNDLELEKLHSTCKDWGIFQLVNHGVSCSLLDKLKHEVEEFYRLPLEEKMKYKIRAGELEGYGCRIREGGKQDWVDSLNIITNPVHRRKPHLFPELPSSLRNTLESYLSELQKIAAKLLGSMAKALGIDVKEMMEFSDDGMQAVRLAYYPPCPKPELVMGLFPHSDITLMNILHQVNGVDGLQIKKDGLWFPLNIKPDAFVVNVGDILQIFSNGVYHSIEHKVSTNAEKERISITFSINPKNGADVGPAPSLINPDNPPLFRKVGVEQYFKDYFSRKPSGKVYLDHMRIQNGQDNSA</sequence>
<dbReference type="Gene3D" id="2.60.120.330">
    <property type="entry name" value="B-lactam Antibiotic, Isopenicillin N Synthase, Chain"/>
    <property type="match status" value="1"/>
</dbReference>
<proteinExistence type="inferred from homology"/>